<dbReference type="Proteomes" id="UP000480039">
    <property type="component" value="Unassembled WGS sequence"/>
</dbReference>
<reference evidence="11 12" key="1">
    <citation type="submission" date="2019-04" db="EMBL/GenBank/DDBJ databases">
        <title>Genome sequencing of Clostridium botulinum Groups I-IV and Clostridium butyricum.</title>
        <authorList>
            <person name="Brunt J."/>
            <person name="Van Vliet A.H.M."/>
            <person name="Stringer S.C."/>
            <person name="Carter A.T."/>
            <person name="Peck M.W."/>
        </authorList>
    </citation>
    <scope>NUCLEOTIDE SEQUENCE [LARGE SCALE GENOMIC DNA]</scope>
    <source>
        <strain evidence="11 12">Colworth BL30</strain>
    </source>
</reference>
<keyword evidence="6 7" id="KW-0129">CBS domain</keyword>
<dbReference type="InterPro" id="IPR003439">
    <property type="entry name" value="ABC_transporter-like_ATP-bd"/>
</dbReference>
<dbReference type="InterPro" id="IPR027417">
    <property type="entry name" value="P-loop_NTPase"/>
</dbReference>
<dbReference type="InterPro" id="IPR005892">
    <property type="entry name" value="Gly-betaine_transp_ATP-bd"/>
</dbReference>
<keyword evidence="8" id="KW-1003">Cell membrane</keyword>
<dbReference type="InterPro" id="IPR046342">
    <property type="entry name" value="CBS_dom_sf"/>
</dbReference>
<dbReference type="EC" id="7.6.2.9" evidence="8"/>
<dbReference type="CDD" id="cd04583">
    <property type="entry name" value="CBS_pair_ABC_OpuCA_assoc"/>
    <property type="match status" value="1"/>
</dbReference>
<dbReference type="PROSITE" id="PS50893">
    <property type="entry name" value="ABC_TRANSPORTER_2"/>
    <property type="match status" value="1"/>
</dbReference>
<dbReference type="EMBL" id="SWQE01000013">
    <property type="protein sequence ID" value="NFJ10390.1"/>
    <property type="molecule type" value="Genomic_DNA"/>
</dbReference>
<dbReference type="GO" id="GO:0005886">
    <property type="term" value="C:plasma membrane"/>
    <property type="evidence" value="ECO:0007669"/>
    <property type="project" value="UniProtKB-SubCell"/>
</dbReference>
<dbReference type="InterPro" id="IPR000644">
    <property type="entry name" value="CBS_dom"/>
</dbReference>
<dbReference type="GO" id="GO:0006865">
    <property type="term" value="P:amino acid transport"/>
    <property type="evidence" value="ECO:0007669"/>
    <property type="project" value="UniProtKB-UniRule"/>
</dbReference>
<name>A0A846JBC4_CLOBO</name>
<feature type="domain" description="ABC transporter" evidence="9">
    <location>
        <begin position="6"/>
        <end position="240"/>
    </location>
</feature>
<feature type="domain" description="CBS" evidence="10">
    <location>
        <begin position="318"/>
        <end position="375"/>
    </location>
</feature>
<dbReference type="SMART" id="SM00116">
    <property type="entry name" value="CBS"/>
    <property type="match status" value="2"/>
</dbReference>
<evidence type="ECO:0000259" key="10">
    <source>
        <dbReference type="PROSITE" id="PS51371"/>
    </source>
</evidence>
<dbReference type="AlphaFoldDB" id="A0A846JBC4"/>
<dbReference type="SMART" id="SM00382">
    <property type="entry name" value="AAA"/>
    <property type="match status" value="1"/>
</dbReference>
<dbReference type="PANTHER" id="PTHR43117">
    <property type="entry name" value="OSMOPROTECTANT IMPORT ATP-BINDING PROTEIN OSMV"/>
    <property type="match status" value="1"/>
</dbReference>
<keyword evidence="4 8" id="KW-0547">Nucleotide-binding</keyword>
<dbReference type="Gene3D" id="3.10.580.10">
    <property type="entry name" value="CBS-domain"/>
    <property type="match status" value="1"/>
</dbReference>
<dbReference type="InterPro" id="IPR003593">
    <property type="entry name" value="AAA+_ATPase"/>
</dbReference>
<evidence type="ECO:0000256" key="6">
    <source>
        <dbReference type="ARBA" id="ARBA00023122"/>
    </source>
</evidence>
<comment type="subunit">
    <text evidence="8">The complex is probably composed of two ATP-binding proteins, two transmembrane proteins and a solute-binding protein.</text>
</comment>
<dbReference type="PROSITE" id="PS00211">
    <property type="entry name" value="ABC_TRANSPORTER_1"/>
    <property type="match status" value="1"/>
</dbReference>
<evidence type="ECO:0000256" key="2">
    <source>
        <dbReference type="ARBA" id="ARBA00022448"/>
    </source>
</evidence>
<sequence length="381" mass="43599">MKNTIIEFKNIKKNYKDIVVIENFNLEIEKGNLVVLIGSSGSGKTTLLKMINRLIESTAGEILVNGKNIKEMDPIKLRRSIGYVIQQTGLFPHLTVKENIEIIPKLMGKSKEEIDNKTNELLNMVGLDPEKYMDRYPVELSGGQQQRVGVARAFTTDAEIILMDEPFSALDPITRAELQEELFNIQKEYKKTIVFVTHDMDEALNLADKICILKDGKLLQYDTPENILKNPAGEYVEEFVGKNKIWTKPEMIRAEDVMITKPITVTPKRNLLQAREIMRDKKVDSLLVIDKERNLLGYIKLEDIQKIKEKDKLVEEVMNKEPKYVLEDTSLPELLDKFNNLKRGYLPVRNSEGKLLGLITRSSLISVLSSQYIDMEGIIDE</sequence>
<keyword evidence="2 8" id="KW-0813">Transport</keyword>
<organism evidence="11 12">
    <name type="scientific">Clostridium botulinum</name>
    <dbReference type="NCBI Taxonomy" id="1491"/>
    <lineage>
        <taxon>Bacteria</taxon>
        <taxon>Bacillati</taxon>
        <taxon>Bacillota</taxon>
        <taxon>Clostridia</taxon>
        <taxon>Eubacteriales</taxon>
        <taxon>Clostridiaceae</taxon>
        <taxon>Clostridium</taxon>
    </lineage>
</organism>
<evidence type="ECO:0000313" key="12">
    <source>
        <dbReference type="Proteomes" id="UP000480039"/>
    </source>
</evidence>
<dbReference type="PANTHER" id="PTHR43117:SF4">
    <property type="entry name" value="OSMOPROTECTANT IMPORT ATP-BINDING PROTEIN OSMV"/>
    <property type="match status" value="1"/>
</dbReference>
<dbReference type="FunFam" id="3.40.50.300:FF:000425">
    <property type="entry name" value="Probable ABC transporter, ATP-binding subunit"/>
    <property type="match status" value="1"/>
</dbReference>
<comment type="catalytic activity">
    <reaction evidence="8">
        <text>a quaternary ammonium(out) + ATP + H2O = a quaternary ammonium(in) + ADP + phosphate + H(+)</text>
        <dbReference type="Rhea" id="RHEA:11036"/>
        <dbReference type="ChEBI" id="CHEBI:15377"/>
        <dbReference type="ChEBI" id="CHEBI:15378"/>
        <dbReference type="ChEBI" id="CHEBI:30616"/>
        <dbReference type="ChEBI" id="CHEBI:35267"/>
        <dbReference type="ChEBI" id="CHEBI:43474"/>
        <dbReference type="ChEBI" id="CHEBI:456216"/>
    </reaction>
</comment>
<dbReference type="SUPFAM" id="SSF54631">
    <property type="entry name" value="CBS-domain pair"/>
    <property type="match status" value="1"/>
</dbReference>
<keyword evidence="8" id="KW-0472">Membrane</keyword>
<dbReference type="NCBIfam" id="TIGR01186">
    <property type="entry name" value="proV"/>
    <property type="match status" value="1"/>
</dbReference>
<dbReference type="GO" id="GO:0015418">
    <property type="term" value="F:ABC-type quaternary ammonium compound transporting activity"/>
    <property type="evidence" value="ECO:0007669"/>
    <property type="project" value="UniProtKB-EC"/>
</dbReference>
<dbReference type="PROSITE" id="PS51371">
    <property type="entry name" value="CBS"/>
    <property type="match status" value="2"/>
</dbReference>
<dbReference type="GO" id="GO:0016887">
    <property type="term" value="F:ATP hydrolysis activity"/>
    <property type="evidence" value="ECO:0007669"/>
    <property type="project" value="UniProtKB-UniRule"/>
</dbReference>
<comment type="similarity">
    <text evidence="1 8">Belongs to the ABC transporter superfamily.</text>
</comment>
<dbReference type="GO" id="GO:0005524">
    <property type="term" value="F:ATP binding"/>
    <property type="evidence" value="ECO:0007669"/>
    <property type="project" value="UniProtKB-UniRule"/>
</dbReference>
<dbReference type="GO" id="GO:0031460">
    <property type="term" value="P:glycine betaine transport"/>
    <property type="evidence" value="ECO:0007669"/>
    <property type="project" value="InterPro"/>
</dbReference>
<dbReference type="SUPFAM" id="SSF52540">
    <property type="entry name" value="P-loop containing nucleoside triphosphate hydrolases"/>
    <property type="match status" value="1"/>
</dbReference>
<proteinExistence type="inferred from homology"/>
<comment type="subcellular location">
    <subcellularLocation>
        <location evidence="8">Cell inner membrane</location>
        <topology evidence="8">Peripheral membrane protein</topology>
    </subcellularLocation>
</comment>
<dbReference type="Pfam" id="PF00571">
    <property type="entry name" value="CBS"/>
    <property type="match status" value="2"/>
</dbReference>
<comment type="caution">
    <text evidence="11">The sequence shown here is derived from an EMBL/GenBank/DDBJ whole genome shotgun (WGS) entry which is preliminary data.</text>
</comment>
<dbReference type="InterPro" id="IPR017871">
    <property type="entry name" value="ABC_transporter-like_CS"/>
</dbReference>
<evidence type="ECO:0000256" key="7">
    <source>
        <dbReference type="PROSITE-ProRule" id="PRU00703"/>
    </source>
</evidence>
<evidence type="ECO:0000256" key="1">
    <source>
        <dbReference type="ARBA" id="ARBA00005417"/>
    </source>
</evidence>
<keyword evidence="8" id="KW-0997">Cell inner membrane</keyword>
<keyword evidence="3" id="KW-0677">Repeat</keyword>
<accession>A0A846JBC4</accession>
<evidence type="ECO:0000256" key="8">
    <source>
        <dbReference type="RuleBase" id="RU369116"/>
    </source>
</evidence>
<evidence type="ECO:0000256" key="4">
    <source>
        <dbReference type="ARBA" id="ARBA00022741"/>
    </source>
</evidence>
<dbReference type="Pfam" id="PF00005">
    <property type="entry name" value="ABC_tran"/>
    <property type="match status" value="1"/>
</dbReference>
<keyword evidence="5 8" id="KW-0067">ATP-binding</keyword>
<gene>
    <name evidence="11" type="ORF">FC871_18355</name>
</gene>
<evidence type="ECO:0000256" key="5">
    <source>
        <dbReference type="ARBA" id="ARBA00022840"/>
    </source>
</evidence>
<evidence type="ECO:0000256" key="3">
    <source>
        <dbReference type="ARBA" id="ARBA00022737"/>
    </source>
</evidence>
<feature type="domain" description="CBS" evidence="10">
    <location>
        <begin position="258"/>
        <end position="316"/>
    </location>
</feature>
<evidence type="ECO:0000313" key="11">
    <source>
        <dbReference type="EMBL" id="NFJ10390.1"/>
    </source>
</evidence>
<dbReference type="Gene3D" id="3.40.50.300">
    <property type="entry name" value="P-loop containing nucleotide triphosphate hydrolases"/>
    <property type="match status" value="1"/>
</dbReference>
<evidence type="ECO:0000259" key="9">
    <source>
        <dbReference type="PROSITE" id="PS50893"/>
    </source>
</evidence>
<protein>
    <recommendedName>
        <fullName evidence="8">Quaternary amine transport ATP-binding protein</fullName>
        <ecNumber evidence="8">7.6.2.9</ecNumber>
    </recommendedName>
</protein>